<comment type="caution">
    <text evidence="1">The sequence shown here is derived from an EMBL/GenBank/DDBJ whole genome shotgun (WGS) entry which is preliminary data.</text>
</comment>
<name>A0A7X0UDH4_9BURK</name>
<reference evidence="1 2" key="1">
    <citation type="submission" date="2020-08" db="EMBL/GenBank/DDBJ databases">
        <title>Functional genomics of gut bacteria from endangered species of beetles.</title>
        <authorList>
            <person name="Carlos-Shanley C."/>
        </authorList>
    </citation>
    <scope>NUCLEOTIDE SEQUENCE [LARGE SCALE GENOMIC DNA]</scope>
    <source>
        <strain evidence="1 2">S00198</strain>
    </source>
</reference>
<accession>A0A7X0UDH4</accession>
<dbReference type="Proteomes" id="UP000575083">
    <property type="component" value="Unassembled WGS sequence"/>
</dbReference>
<dbReference type="InterPro" id="IPR014859">
    <property type="entry name" value="Phage_TAC_4"/>
</dbReference>
<evidence type="ECO:0008006" key="3">
    <source>
        <dbReference type="Google" id="ProtNLM"/>
    </source>
</evidence>
<evidence type="ECO:0000313" key="2">
    <source>
        <dbReference type="Proteomes" id="UP000575083"/>
    </source>
</evidence>
<evidence type="ECO:0000313" key="1">
    <source>
        <dbReference type="EMBL" id="MBB6563670.1"/>
    </source>
</evidence>
<dbReference type="RefSeq" id="WP_184864937.1">
    <property type="nucleotide sequence ID" value="NZ_JACHLK010000021.1"/>
</dbReference>
<gene>
    <name evidence="1" type="ORF">HNP48_006394</name>
</gene>
<keyword evidence="2" id="KW-1185">Reference proteome</keyword>
<dbReference type="AlphaFoldDB" id="A0A7X0UDH4"/>
<organism evidence="1 2">
    <name type="scientific">Acidovorax soli</name>
    <dbReference type="NCBI Taxonomy" id="592050"/>
    <lineage>
        <taxon>Bacteria</taxon>
        <taxon>Pseudomonadati</taxon>
        <taxon>Pseudomonadota</taxon>
        <taxon>Betaproteobacteria</taxon>
        <taxon>Burkholderiales</taxon>
        <taxon>Comamonadaceae</taxon>
        <taxon>Acidovorax</taxon>
    </lineage>
</organism>
<dbReference type="EMBL" id="JACHLK010000021">
    <property type="protein sequence ID" value="MBB6563670.1"/>
    <property type="molecule type" value="Genomic_DNA"/>
</dbReference>
<dbReference type="Pfam" id="PF08748">
    <property type="entry name" value="Phage_TAC_4"/>
    <property type="match status" value="1"/>
</dbReference>
<sequence length="193" mass="20228">MAKLVIGKSTPKSFALKVEVPTPHGLDEVNFDARHLPSTVWAKMREQHADAIGKTVQALFDAARQEAEQAYAAEQASKPVAAVAAAAKKPAGKKAAVVAAEAANDGAEVVLSSDADAKEAAITALIKPVKESDIASLRAKHSAELIVQIVAGWDLDEPLGVDALVDMCDSYPGAAEAVFKAYNETREGLRLGN</sequence>
<protein>
    <recommendedName>
        <fullName evidence="3">Tail assembly chaperone</fullName>
    </recommendedName>
</protein>
<proteinExistence type="predicted"/>